<dbReference type="PhylomeDB" id="T1IUX2"/>
<dbReference type="InterPro" id="IPR001739">
    <property type="entry name" value="Methyl_CpG_DNA-bd"/>
</dbReference>
<dbReference type="Pfam" id="PF25597">
    <property type="entry name" value="SH3_retrovirus"/>
    <property type="match status" value="1"/>
</dbReference>
<dbReference type="EnsemblMetazoa" id="SMAR004956-RA">
    <property type="protein sequence ID" value="SMAR004956-PA"/>
    <property type="gene ID" value="SMAR004956"/>
</dbReference>
<feature type="region of interest" description="Disordered" evidence="1">
    <location>
        <begin position="41"/>
        <end position="85"/>
    </location>
</feature>
<keyword evidence="4" id="KW-1185">Reference proteome</keyword>
<dbReference type="Pfam" id="PF01429">
    <property type="entry name" value="MBD"/>
    <property type="match status" value="1"/>
</dbReference>
<dbReference type="HOGENOM" id="CLU_026605_1_0_1"/>
<dbReference type="SUPFAM" id="SSF54171">
    <property type="entry name" value="DNA-binding domain"/>
    <property type="match status" value="1"/>
</dbReference>
<name>T1IUX2_STRMM</name>
<dbReference type="EMBL" id="AFFK01019643">
    <property type="status" value="NOT_ANNOTATED_CDS"/>
    <property type="molecule type" value="Genomic_DNA"/>
</dbReference>
<feature type="region of interest" description="Disordered" evidence="1">
    <location>
        <begin position="184"/>
        <end position="212"/>
    </location>
</feature>
<evidence type="ECO:0000259" key="2">
    <source>
        <dbReference type="PROSITE" id="PS50982"/>
    </source>
</evidence>
<reference evidence="4" key="1">
    <citation type="submission" date="2011-05" db="EMBL/GenBank/DDBJ databases">
        <authorList>
            <person name="Richards S.R."/>
            <person name="Qu J."/>
            <person name="Jiang H."/>
            <person name="Jhangiani S.N."/>
            <person name="Agravi P."/>
            <person name="Goodspeed R."/>
            <person name="Gross S."/>
            <person name="Mandapat C."/>
            <person name="Jackson L."/>
            <person name="Mathew T."/>
            <person name="Pu L."/>
            <person name="Thornton R."/>
            <person name="Saada N."/>
            <person name="Wilczek-Boney K.B."/>
            <person name="Lee S."/>
            <person name="Kovar C."/>
            <person name="Wu Y."/>
            <person name="Scherer S.E."/>
            <person name="Worley K.C."/>
            <person name="Muzny D.M."/>
            <person name="Gibbs R."/>
        </authorList>
    </citation>
    <scope>NUCLEOTIDE SEQUENCE</scope>
    <source>
        <strain evidence="4">Brora</strain>
    </source>
</reference>
<organism evidence="3 4">
    <name type="scientific">Strigamia maritima</name>
    <name type="common">European centipede</name>
    <name type="synonym">Geophilus maritimus</name>
    <dbReference type="NCBI Taxonomy" id="126957"/>
    <lineage>
        <taxon>Eukaryota</taxon>
        <taxon>Metazoa</taxon>
        <taxon>Ecdysozoa</taxon>
        <taxon>Arthropoda</taxon>
        <taxon>Myriapoda</taxon>
        <taxon>Chilopoda</taxon>
        <taxon>Pleurostigmophora</taxon>
        <taxon>Geophilomorpha</taxon>
        <taxon>Linotaeniidae</taxon>
        <taxon>Strigamia</taxon>
    </lineage>
</organism>
<feature type="domain" description="MBD" evidence="2">
    <location>
        <begin position="114"/>
        <end position="187"/>
    </location>
</feature>
<dbReference type="CDD" id="cd00122">
    <property type="entry name" value="MBD"/>
    <property type="match status" value="1"/>
</dbReference>
<reference evidence="3" key="2">
    <citation type="submission" date="2015-02" db="UniProtKB">
        <authorList>
            <consortium name="EnsemblMetazoa"/>
        </authorList>
    </citation>
    <scope>IDENTIFICATION</scope>
</reference>
<dbReference type="AlphaFoldDB" id="T1IUX2"/>
<dbReference type="GO" id="GO:0003677">
    <property type="term" value="F:DNA binding"/>
    <property type="evidence" value="ECO:0007669"/>
    <property type="project" value="InterPro"/>
</dbReference>
<dbReference type="InterPro" id="IPR057670">
    <property type="entry name" value="SH3_retrovirus"/>
</dbReference>
<sequence>MGTRGFRIWDPVSNNVYESKHVKLDETRLYKDVVQTHVGESPFETSVGKNVFARSPSDTSDTDDEDTTPPHPRHTPTRLPPPIPAPAAQKFAEDTPICIDAKGVPVSTTPLKPTRVAHRALVPNKPGWEREEVQRQSGATKGQWDVYYYAPGLRTALRSRPDIKAYCETNLKVKYKADDYDFNPTHAVDSDSDDDAKQPRDPEVEPETDNGEAETYSVRVYCAKVPEPSTYKEAMLLPEIRDYNLSRAFYFLPRFSQDGACEVLLPINKLFYMFGPFKSEFFSKLHALIHLRHISSLSAAAESLYAAEEVCRVTSPIPRRSA</sequence>
<proteinExistence type="predicted"/>
<evidence type="ECO:0000313" key="3">
    <source>
        <dbReference type="EnsemblMetazoa" id="SMAR004956-PA"/>
    </source>
</evidence>
<dbReference type="PROSITE" id="PS50982">
    <property type="entry name" value="MBD"/>
    <property type="match status" value="1"/>
</dbReference>
<dbReference type="SMART" id="SM00391">
    <property type="entry name" value="MBD"/>
    <property type="match status" value="1"/>
</dbReference>
<dbReference type="InterPro" id="IPR016177">
    <property type="entry name" value="DNA-bd_dom_sf"/>
</dbReference>
<dbReference type="Gene3D" id="3.30.890.10">
    <property type="entry name" value="Methyl-cpg-binding Protein 2, Chain A"/>
    <property type="match status" value="1"/>
</dbReference>
<dbReference type="Proteomes" id="UP000014500">
    <property type="component" value="Unassembled WGS sequence"/>
</dbReference>
<protein>
    <recommendedName>
        <fullName evidence="2">MBD domain-containing protein</fullName>
    </recommendedName>
</protein>
<evidence type="ECO:0000313" key="4">
    <source>
        <dbReference type="Proteomes" id="UP000014500"/>
    </source>
</evidence>
<evidence type="ECO:0000256" key="1">
    <source>
        <dbReference type="SAM" id="MobiDB-lite"/>
    </source>
</evidence>
<accession>T1IUX2</accession>